<comment type="caution">
    <text evidence="1">The sequence shown here is derived from an EMBL/GenBank/DDBJ whole genome shotgun (WGS) entry which is preliminary data.</text>
</comment>
<accession>A0ABN0J032</accession>
<dbReference type="Proteomes" id="UP000012099">
    <property type="component" value="Unassembled WGS sequence"/>
</dbReference>
<evidence type="ECO:0000313" key="2">
    <source>
        <dbReference type="Proteomes" id="UP000012099"/>
    </source>
</evidence>
<organism evidence="1 2">
    <name type="scientific">Leptospira noguchii str. 2007001578</name>
    <dbReference type="NCBI Taxonomy" id="1049974"/>
    <lineage>
        <taxon>Bacteria</taxon>
        <taxon>Pseudomonadati</taxon>
        <taxon>Spirochaetota</taxon>
        <taxon>Spirochaetia</taxon>
        <taxon>Leptospirales</taxon>
        <taxon>Leptospiraceae</taxon>
        <taxon>Leptospira</taxon>
    </lineage>
</organism>
<gene>
    <name evidence="1" type="ORF">LEP1GSC035_4339</name>
</gene>
<proteinExistence type="predicted"/>
<dbReference type="EMBL" id="AHMH02000097">
    <property type="protein sequence ID" value="EMN00252.1"/>
    <property type="molecule type" value="Genomic_DNA"/>
</dbReference>
<name>A0ABN0J032_9LEPT</name>
<sequence length="56" mass="6548">MNQKINSYSKKIKFYFGQLPPTYHKSKFECNGGTGLSALVKLLKIKKLNYVFLKYQ</sequence>
<keyword evidence="2" id="KW-1185">Reference proteome</keyword>
<protein>
    <submittedName>
        <fullName evidence="1">Uncharacterized protein</fullName>
    </submittedName>
</protein>
<evidence type="ECO:0000313" key="1">
    <source>
        <dbReference type="EMBL" id="EMN00252.1"/>
    </source>
</evidence>
<reference evidence="1 2" key="1">
    <citation type="submission" date="2013-01" db="EMBL/GenBank/DDBJ databases">
        <authorList>
            <person name="Harkins D.M."/>
            <person name="Durkin A.S."/>
            <person name="Brinkac L.M."/>
            <person name="Haft D.H."/>
            <person name="Selengut J.D."/>
            <person name="Sanka R."/>
            <person name="DePew J."/>
            <person name="Purushe J."/>
            <person name="Whelen A.C."/>
            <person name="Vinetz J.M."/>
            <person name="Sutton G.G."/>
            <person name="Nierman W.C."/>
            <person name="Fouts D.E."/>
        </authorList>
    </citation>
    <scope>NUCLEOTIDE SEQUENCE [LARGE SCALE GENOMIC DNA]</scope>
    <source>
        <strain evidence="1 2">2007001578</strain>
    </source>
</reference>